<evidence type="ECO:0000313" key="1">
    <source>
        <dbReference type="EMBL" id="MDT3329489.1"/>
    </source>
</evidence>
<dbReference type="Proteomes" id="UP001262835">
    <property type="component" value="Unassembled WGS sequence"/>
</dbReference>
<comment type="caution">
    <text evidence="1">The sequence shown here is derived from an EMBL/GenBank/DDBJ whole genome shotgun (WGS) entry which is preliminary data.</text>
</comment>
<protein>
    <submittedName>
        <fullName evidence="1">Uncharacterized protein</fullName>
    </submittedName>
</protein>
<name>A0ABU3GIW4_9MICO</name>
<organism evidence="1 2">
    <name type="scientific">Microbacterium aquilitoris</name>
    <dbReference type="NCBI Taxonomy" id="3067307"/>
    <lineage>
        <taxon>Bacteria</taxon>
        <taxon>Bacillati</taxon>
        <taxon>Actinomycetota</taxon>
        <taxon>Actinomycetes</taxon>
        <taxon>Micrococcales</taxon>
        <taxon>Microbacteriaceae</taxon>
        <taxon>Microbacterium</taxon>
    </lineage>
</organism>
<evidence type="ECO:0000313" key="2">
    <source>
        <dbReference type="Proteomes" id="UP001262835"/>
    </source>
</evidence>
<proteinExistence type="predicted"/>
<reference evidence="1 2" key="1">
    <citation type="submission" date="2023-08" db="EMBL/GenBank/DDBJ databases">
        <title>Microbacterium aquilitoris sp. nov. and Microbacterium gwkjibeachense sp. nov., isolated from beach.</title>
        <authorList>
            <person name="Lee S.D."/>
            <person name="Yang H."/>
            <person name="Kim I."/>
        </authorList>
    </citation>
    <scope>NUCLEOTIDE SEQUENCE [LARGE SCALE GENOMIC DNA]</scope>
    <source>
        <strain evidence="1 2">KSW-18</strain>
    </source>
</reference>
<sequence length="257" mass="27281">MGPNLDGFTVLVSTLGLVVAAIIGLAYADAGDFELDRIGAGGGGGDYALSPWTNPDPVVADESDADTYRGPDGAVIRLTGLDVDTPIVLTPAEDTRVSAVWVTGADGRIVTEGEGGEPPRFSTLWDGQIVILVEQPDVELWIDGSGDEPWEASLRFDRGLRADDVLSSSQTLMFTHDGGATTARLSARGGDNLSIQAVTAHGSERPLTEDSPFDRSIAWRDAPLVLFYIESWHDTAWRIEFPTDAGSTPTPTPEGTP</sequence>
<dbReference type="RefSeq" id="WP_311868648.1">
    <property type="nucleotide sequence ID" value="NZ_JAUZVT010000001.1"/>
</dbReference>
<keyword evidence="2" id="KW-1185">Reference proteome</keyword>
<gene>
    <name evidence="1" type="ORF">Q9S78_02290</name>
</gene>
<accession>A0ABU3GIW4</accession>
<dbReference type="EMBL" id="JAUZVT010000001">
    <property type="protein sequence ID" value="MDT3329489.1"/>
    <property type="molecule type" value="Genomic_DNA"/>
</dbReference>